<evidence type="ECO:0000313" key="2">
    <source>
        <dbReference type="Proteomes" id="UP001499993"/>
    </source>
</evidence>
<gene>
    <name evidence="1" type="ORF">GCM10023224_51150</name>
</gene>
<accession>A0ABP9H211</accession>
<sequence>MDVLLGKRKCAGSVGAGATWLDVLCVESVVGEFVQAKAGGCGLGGADALEQRQSDCKVLMLDMSLPRLRGRPA</sequence>
<proteinExistence type="predicted"/>
<dbReference type="Proteomes" id="UP001499993">
    <property type="component" value="Unassembled WGS sequence"/>
</dbReference>
<keyword evidence="2" id="KW-1185">Reference proteome</keyword>
<name>A0ABP9H211_9ACTN</name>
<reference evidence="2" key="1">
    <citation type="journal article" date="2019" name="Int. J. Syst. Evol. Microbiol.">
        <title>The Global Catalogue of Microorganisms (GCM) 10K type strain sequencing project: providing services to taxonomists for standard genome sequencing and annotation.</title>
        <authorList>
            <consortium name="The Broad Institute Genomics Platform"/>
            <consortium name="The Broad Institute Genome Sequencing Center for Infectious Disease"/>
            <person name="Wu L."/>
            <person name="Ma J."/>
        </authorList>
    </citation>
    <scope>NUCLEOTIDE SEQUENCE [LARGE SCALE GENOMIC DNA]</scope>
    <source>
        <strain evidence="2">JCM 18123</strain>
    </source>
</reference>
<dbReference type="EMBL" id="BAABIK010000058">
    <property type="protein sequence ID" value="GAA4958929.1"/>
    <property type="molecule type" value="Genomic_DNA"/>
</dbReference>
<organism evidence="1 2">
    <name type="scientific">Streptomonospora halophila</name>
    <dbReference type="NCBI Taxonomy" id="427369"/>
    <lineage>
        <taxon>Bacteria</taxon>
        <taxon>Bacillati</taxon>
        <taxon>Actinomycetota</taxon>
        <taxon>Actinomycetes</taxon>
        <taxon>Streptosporangiales</taxon>
        <taxon>Nocardiopsidaceae</taxon>
        <taxon>Streptomonospora</taxon>
    </lineage>
</organism>
<evidence type="ECO:0000313" key="1">
    <source>
        <dbReference type="EMBL" id="GAA4958929.1"/>
    </source>
</evidence>
<comment type="caution">
    <text evidence="1">The sequence shown here is derived from an EMBL/GenBank/DDBJ whole genome shotgun (WGS) entry which is preliminary data.</text>
</comment>
<protein>
    <submittedName>
        <fullName evidence="1">Uncharacterized protein</fullName>
    </submittedName>
</protein>